<dbReference type="InterPro" id="IPR001254">
    <property type="entry name" value="Trypsin_dom"/>
</dbReference>
<keyword evidence="1 5" id="KW-0645">Protease</keyword>
<gene>
    <name evidence="8" type="ORF">Zmor_018718</name>
</gene>
<evidence type="ECO:0000256" key="3">
    <source>
        <dbReference type="ARBA" id="ARBA00022825"/>
    </source>
</evidence>
<evidence type="ECO:0000256" key="1">
    <source>
        <dbReference type="ARBA" id="ARBA00022670"/>
    </source>
</evidence>
<dbReference type="InterPro" id="IPR009003">
    <property type="entry name" value="Peptidase_S1_PA"/>
</dbReference>
<keyword evidence="9" id="KW-1185">Reference proteome</keyword>
<dbReference type="PANTHER" id="PTHR24252:SF7">
    <property type="entry name" value="HYALIN"/>
    <property type="match status" value="1"/>
</dbReference>
<dbReference type="Pfam" id="PF00089">
    <property type="entry name" value="Trypsin"/>
    <property type="match status" value="1"/>
</dbReference>
<dbReference type="PANTHER" id="PTHR24252">
    <property type="entry name" value="ACROSIN-RELATED"/>
    <property type="match status" value="1"/>
</dbReference>
<dbReference type="Gene3D" id="2.40.10.10">
    <property type="entry name" value="Trypsin-like serine proteases"/>
    <property type="match status" value="1"/>
</dbReference>
<sequence length="265" mass="27923">MQRVSIILLWITSVWAHPFSKFVPIKDLGPRIINGQPASLGQFPWQVAIYVTVPGATNLCGGALISDTWVLTAGHCVQDATNFRLALGSNQLSGDDSNRVVQSTEQFVQHEDYNQFTLDNDVAVIPLPSPVSFNDNIQPIALAESALDADTVVTVSGWGLTSDGGDGASNDLNYVDLVTISTNDCSAAYGSSIGDGVICAQGDGAEVHSTCEGDSGGPLVIDAGSNPVHVGIVSFGHSDGCESGKPAGFARTYFYRDWIRDTTGV</sequence>
<comment type="caution">
    <text evidence="8">The sequence shown here is derived from an EMBL/GenBank/DDBJ whole genome shotgun (WGS) entry which is preliminary data.</text>
</comment>
<dbReference type="PRINTS" id="PR00722">
    <property type="entry name" value="CHYMOTRYPSIN"/>
</dbReference>
<evidence type="ECO:0000259" key="7">
    <source>
        <dbReference type="PROSITE" id="PS50240"/>
    </source>
</evidence>
<dbReference type="GO" id="GO:0006508">
    <property type="term" value="P:proteolysis"/>
    <property type="evidence" value="ECO:0007669"/>
    <property type="project" value="UniProtKB-KW"/>
</dbReference>
<dbReference type="PROSITE" id="PS00135">
    <property type="entry name" value="TRYPSIN_SER"/>
    <property type="match status" value="1"/>
</dbReference>
<keyword evidence="4" id="KW-1015">Disulfide bond</keyword>
<evidence type="ECO:0000256" key="2">
    <source>
        <dbReference type="ARBA" id="ARBA00022801"/>
    </source>
</evidence>
<name>A0AA38IAL1_9CUCU</name>
<dbReference type="EMBL" id="JALNTZ010000005">
    <property type="protein sequence ID" value="KAJ3652785.1"/>
    <property type="molecule type" value="Genomic_DNA"/>
</dbReference>
<keyword evidence="6" id="KW-0732">Signal</keyword>
<dbReference type="GO" id="GO:0004252">
    <property type="term" value="F:serine-type endopeptidase activity"/>
    <property type="evidence" value="ECO:0007669"/>
    <property type="project" value="InterPro"/>
</dbReference>
<dbReference type="SUPFAM" id="SSF50494">
    <property type="entry name" value="Trypsin-like serine proteases"/>
    <property type="match status" value="1"/>
</dbReference>
<reference evidence="8" key="1">
    <citation type="journal article" date="2023" name="G3 (Bethesda)">
        <title>Whole genome assemblies of Zophobas morio and Tenebrio molitor.</title>
        <authorList>
            <person name="Kaur S."/>
            <person name="Stinson S.A."/>
            <person name="diCenzo G.C."/>
        </authorList>
    </citation>
    <scope>NUCLEOTIDE SEQUENCE</scope>
    <source>
        <strain evidence="8">QUZm001</strain>
    </source>
</reference>
<dbReference type="FunFam" id="2.40.10.10:FF:000034">
    <property type="entry name" value="Eupolytin"/>
    <property type="match status" value="1"/>
</dbReference>
<protein>
    <recommendedName>
        <fullName evidence="7">Peptidase S1 domain-containing protein</fullName>
    </recommendedName>
</protein>
<evidence type="ECO:0000256" key="6">
    <source>
        <dbReference type="SAM" id="SignalP"/>
    </source>
</evidence>
<proteinExistence type="predicted"/>
<keyword evidence="3 5" id="KW-0720">Serine protease</keyword>
<dbReference type="InterPro" id="IPR018114">
    <property type="entry name" value="TRYPSIN_HIS"/>
</dbReference>
<evidence type="ECO:0000313" key="8">
    <source>
        <dbReference type="EMBL" id="KAJ3652785.1"/>
    </source>
</evidence>
<feature type="chain" id="PRO_5041346481" description="Peptidase S1 domain-containing protein" evidence="6">
    <location>
        <begin position="17"/>
        <end position="265"/>
    </location>
</feature>
<dbReference type="InterPro" id="IPR033116">
    <property type="entry name" value="TRYPSIN_SER"/>
</dbReference>
<keyword evidence="2 5" id="KW-0378">Hydrolase</keyword>
<dbReference type="InterPro" id="IPR043504">
    <property type="entry name" value="Peptidase_S1_PA_chymotrypsin"/>
</dbReference>
<organism evidence="8 9">
    <name type="scientific">Zophobas morio</name>
    <dbReference type="NCBI Taxonomy" id="2755281"/>
    <lineage>
        <taxon>Eukaryota</taxon>
        <taxon>Metazoa</taxon>
        <taxon>Ecdysozoa</taxon>
        <taxon>Arthropoda</taxon>
        <taxon>Hexapoda</taxon>
        <taxon>Insecta</taxon>
        <taxon>Pterygota</taxon>
        <taxon>Neoptera</taxon>
        <taxon>Endopterygota</taxon>
        <taxon>Coleoptera</taxon>
        <taxon>Polyphaga</taxon>
        <taxon>Cucujiformia</taxon>
        <taxon>Tenebrionidae</taxon>
        <taxon>Zophobas</taxon>
    </lineage>
</organism>
<feature type="domain" description="Peptidase S1" evidence="7">
    <location>
        <begin position="32"/>
        <end position="264"/>
    </location>
</feature>
<evidence type="ECO:0000256" key="4">
    <source>
        <dbReference type="ARBA" id="ARBA00023157"/>
    </source>
</evidence>
<dbReference type="Proteomes" id="UP001168821">
    <property type="component" value="Unassembled WGS sequence"/>
</dbReference>
<evidence type="ECO:0000256" key="5">
    <source>
        <dbReference type="RuleBase" id="RU363034"/>
    </source>
</evidence>
<dbReference type="SMART" id="SM00020">
    <property type="entry name" value="Tryp_SPc"/>
    <property type="match status" value="1"/>
</dbReference>
<accession>A0AA38IAL1</accession>
<feature type="signal peptide" evidence="6">
    <location>
        <begin position="1"/>
        <end position="16"/>
    </location>
</feature>
<dbReference type="PROSITE" id="PS00134">
    <property type="entry name" value="TRYPSIN_HIS"/>
    <property type="match status" value="1"/>
</dbReference>
<dbReference type="AlphaFoldDB" id="A0AA38IAL1"/>
<dbReference type="CDD" id="cd00190">
    <property type="entry name" value="Tryp_SPc"/>
    <property type="match status" value="1"/>
</dbReference>
<evidence type="ECO:0000313" key="9">
    <source>
        <dbReference type="Proteomes" id="UP001168821"/>
    </source>
</evidence>
<dbReference type="PROSITE" id="PS50240">
    <property type="entry name" value="TRYPSIN_DOM"/>
    <property type="match status" value="1"/>
</dbReference>
<dbReference type="InterPro" id="IPR001314">
    <property type="entry name" value="Peptidase_S1A"/>
</dbReference>